<dbReference type="AlphaFoldDB" id="A0A1N7IGP9"/>
<proteinExistence type="predicted"/>
<name>A0A1N7IGP9_9FLAO</name>
<organism evidence="2 3">
    <name type="scientific">Chryseobacterium joostei</name>
    <dbReference type="NCBI Taxonomy" id="112234"/>
    <lineage>
        <taxon>Bacteria</taxon>
        <taxon>Pseudomonadati</taxon>
        <taxon>Bacteroidota</taxon>
        <taxon>Flavobacteriia</taxon>
        <taxon>Flavobacteriales</taxon>
        <taxon>Weeksellaceae</taxon>
        <taxon>Chryseobacterium group</taxon>
        <taxon>Chryseobacterium</taxon>
    </lineage>
</organism>
<reference evidence="1 4" key="2">
    <citation type="submission" date="2018-11" db="EMBL/GenBank/DDBJ databases">
        <title>Proposal to divide the Flavobacteriaceae and reorganize its genera based on Amino Acid Identity values calculated from whole genome sequences.</title>
        <authorList>
            <person name="Nicholson A.C."/>
            <person name="Gulvik C.A."/>
            <person name="Whitney A.M."/>
            <person name="Humrighouse B.W."/>
            <person name="Bell M."/>
            <person name="Holmes B."/>
            <person name="Steigerwalt A.G."/>
            <person name="Villarma A."/>
            <person name="Sheth M."/>
            <person name="Batra D."/>
            <person name="Pryor J."/>
            <person name="Bernardet J.-F."/>
            <person name="Hugo C."/>
            <person name="Kampfer P."/>
            <person name="Newman J."/>
            <person name="McQuiston J.R."/>
        </authorList>
    </citation>
    <scope>NUCLEOTIDE SEQUENCE [LARGE SCALE GENOMIC DNA]</scope>
    <source>
        <strain evidence="1 4">DSM 16927</strain>
    </source>
</reference>
<dbReference type="Proteomes" id="UP000186106">
    <property type="component" value="Unassembled WGS sequence"/>
</dbReference>
<accession>A0A1N7IGP9</accession>
<evidence type="ECO:0000313" key="4">
    <source>
        <dbReference type="Proteomes" id="UP000279541"/>
    </source>
</evidence>
<reference evidence="2 3" key="1">
    <citation type="submission" date="2017-01" db="EMBL/GenBank/DDBJ databases">
        <authorList>
            <person name="Mah S.A."/>
            <person name="Swanson W.J."/>
            <person name="Moy G.W."/>
            <person name="Vacquier V.D."/>
        </authorList>
    </citation>
    <scope>NUCLEOTIDE SEQUENCE [LARGE SCALE GENOMIC DNA]</scope>
    <source>
        <strain evidence="2 3">DSM 16927</strain>
    </source>
</reference>
<keyword evidence="4" id="KW-1185">Reference proteome</keyword>
<protein>
    <submittedName>
        <fullName evidence="2">Uncharacterized protein</fullName>
    </submittedName>
</protein>
<gene>
    <name evidence="1" type="ORF">EG359_11185</name>
    <name evidence="2" type="ORF">SAMN05421768_105158</name>
</gene>
<evidence type="ECO:0000313" key="3">
    <source>
        <dbReference type="Proteomes" id="UP000186106"/>
    </source>
</evidence>
<evidence type="ECO:0000313" key="1">
    <source>
        <dbReference type="EMBL" id="AZB00152.1"/>
    </source>
</evidence>
<dbReference type="RefSeq" id="WP_076354655.1">
    <property type="nucleotide sequence ID" value="NZ_CP033926.1"/>
</dbReference>
<dbReference type="STRING" id="112234.SAMN05421768_105158"/>
<dbReference type="KEGG" id="cjt:EG359_11185"/>
<dbReference type="EMBL" id="CP033926">
    <property type="protein sequence ID" value="AZB00152.1"/>
    <property type="molecule type" value="Genomic_DNA"/>
</dbReference>
<sequence length="140" mass="17030">MKNIYRKNKIKSKKSNVEKIKTFDFKELEKKIIMAEINYQLEQRERLISEAKDFYFEVDSEEQIWGYKDSEVVADIYVNEEWKNKISVETDINPYSDVTFEEVDKALRDFLFNEWSKKQFKKLETIEPCMSRDLDKWKDS</sequence>
<dbReference type="Proteomes" id="UP000279541">
    <property type="component" value="Chromosome"/>
</dbReference>
<evidence type="ECO:0000313" key="2">
    <source>
        <dbReference type="EMBL" id="SIS36284.1"/>
    </source>
</evidence>
<dbReference type="OrthoDB" id="9758243at2"/>
<dbReference type="EMBL" id="FTNZ01000005">
    <property type="protein sequence ID" value="SIS36284.1"/>
    <property type="molecule type" value="Genomic_DNA"/>
</dbReference>